<accession>A0A124FYK1</accession>
<sequence>MKSVEVRGFGKVKKIFDERKWPFPLTVDLEGTTTTGELAKKLDIPSDDIEVVFVNGMAQGMDCPIKPGDRLAFVPPGTPGPYRVFLGFVQKKAN</sequence>
<organism evidence="1 2">
    <name type="scientific">Pelotomaculum thermopropionicum</name>
    <dbReference type="NCBI Taxonomy" id="110500"/>
    <lineage>
        <taxon>Bacteria</taxon>
        <taxon>Bacillati</taxon>
        <taxon>Bacillota</taxon>
        <taxon>Clostridia</taxon>
        <taxon>Eubacteriales</taxon>
        <taxon>Desulfotomaculaceae</taxon>
        <taxon>Pelotomaculum</taxon>
    </lineage>
</organism>
<dbReference type="Proteomes" id="UP000054705">
    <property type="component" value="Unassembled WGS sequence"/>
</dbReference>
<dbReference type="EMBL" id="LGGS01000153">
    <property type="protein sequence ID" value="KUK81417.1"/>
    <property type="molecule type" value="Genomic_DNA"/>
</dbReference>
<gene>
    <name evidence="1" type="ORF">XD97_0654</name>
</gene>
<dbReference type="SUPFAM" id="SSF54285">
    <property type="entry name" value="MoaD/ThiS"/>
    <property type="match status" value="1"/>
</dbReference>
<protein>
    <submittedName>
        <fullName evidence="1">Uncharacterized protein</fullName>
    </submittedName>
</protein>
<dbReference type="Gene3D" id="3.10.20.30">
    <property type="match status" value="1"/>
</dbReference>
<evidence type="ECO:0000313" key="2">
    <source>
        <dbReference type="Proteomes" id="UP000054705"/>
    </source>
</evidence>
<dbReference type="InterPro" id="IPR012675">
    <property type="entry name" value="Beta-grasp_dom_sf"/>
</dbReference>
<evidence type="ECO:0000313" key="1">
    <source>
        <dbReference type="EMBL" id="KUK81417.1"/>
    </source>
</evidence>
<dbReference type="InterPro" id="IPR016155">
    <property type="entry name" value="Mopterin_synth/thiamin_S_b"/>
</dbReference>
<name>A0A124FYK1_9FIRM</name>
<dbReference type="AlphaFoldDB" id="A0A124FYK1"/>
<dbReference type="InterPro" id="IPR003749">
    <property type="entry name" value="ThiS/MoaD-like"/>
</dbReference>
<dbReference type="Pfam" id="PF02597">
    <property type="entry name" value="ThiS"/>
    <property type="match status" value="1"/>
</dbReference>
<dbReference type="PATRIC" id="fig|110500.4.peg.109"/>
<proteinExistence type="predicted"/>
<comment type="caution">
    <text evidence="1">The sequence shown here is derived from an EMBL/GenBank/DDBJ whole genome shotgun (WGS) entry which is preliminary data.</text>
</comment>
<reference evidence="2" key="1">
    <citation type="journal article" date="2015" name="MBio">
        <title>Genome-Resolved Metagenomic Analysis Reveals Roles for Candidate Phyla and Other Microbial Community Members in Biogeochemical Transformations in Oil Reservoirs.</title>
        <authorList>
            <person name="Hu P."/>
            <person name="Tom L."/>
            <person name="Singh A."/>
            <person name="Thomas B.C."/>
            <person name="Baker B.J."/>
            <person name="Piceno Y.M."/>
            <person name="Andersen G.L."/>
            <person name="Banfield J.F."/>
        </authorList>
    </citation>
    <scope>NUCLEOTIDE SEQUENCE [LARGE SCALE GENOMIC DNA]</scope>
</reference>